<dbReference type="EMBL" id="CAFZ01000212">
    <property type="protein sequence ID" value="CCA73252.1"/>
    <property type="molecule type" value="Genomic_DNA"/>
</dbReference>
<dbReference type="AlphaFoldDB" id="G4TPL2"/>
<dbReference type="GO" id="GO:0030248">
    <property type="term" value="F:cellulose binding"/>
    <property type="evidence" value="ECO:0007669"/>
    <property type="project" value="InterPro"/>
</dbReference>
<dbReference type="STRING" id="1109443.G4TPL2"/>
<feature type="chain" id="PRO_5003468963" description="mannan endo-1,4-beta-mannosidase" evidence="11">
    <location>
        <begin position="21"/>
        <end position="400"/>
    </location>
</feature>
<evidence type="ECO:0000256" key="9">
    <source>
        <dbReference type="RuleBase" id="RU361153"/>
    </source>
</evidence>
<evidence type="ECO:0000256" key="4">
    <source>
        <dbReference type="ARBA" id="ARBA00012706"/>
    </source>
</evidence>
<evidence type="ECO:0000256" key="5">
    <source>
        <dbReference type="ARBA" id="ARBA00022525"/>
    </source>
</evidence>
<organism evidence="13 14">
    <name type="scientific">Serendipita indica (strain DSM 11827)</name>
    <name type="common">Root endophyte fungus</name>
    <name type="synonym">Piriformospora indica</name>
    <dbReference type="NCBI Taxonomy" id="1109443"/>
    <lineage>
        <taxon>Eukaryota</taxon>
        <taxon>Fungi</taxon>
        <taxon>Dikarya</taxon>
        <taxon>Basidiomycota</taxon>
        <taxon>Agaricomycotina</taxon>
        <taxon>Agaricomycetes</taxon>
        <taxon>Sebacinales</taxon>
        <taxon>Serendipitaceae</taxon>
        <taxon>Serendipita</taxon>
    </lineage>
</organism>
<dbReference type="PROSITE" id="PS00562">
    <property type="entry name" value="CBM1_1"/>
    <property type="match status" value="1"/>
</dbReference>
<evidence type="ECO:0000256" key="6">
    <source>
        <dbReference type="ARBA" id="ARBA00022729"/>
    </source>
</evidence>
<dbReference type="OMA" id="YFQLHDK"/>
<accession>G4TPL2</accession>
<comment type="caution">
    <text evidence="13">The sequence shown here is derived from an EMBL/GenBank/DDBJ whole genome shotgun (WGS) entry which is preliminary data.</text>
</comment>
<evidence type="ECO:0000256" key="11">
    <source>
        <dbReference type="SAM" id="SignalP"/>
    </source>
</evidence>
<evidence type="ECO:0000313" key="14">
    <source>
        <dbReference type="Proteomes" id="UP000007148"/>
    </source>
</evidence>
<evidence type="ECO:0000313" key="13">
    <source>
        <dbReference type="EMBL" id="CCA73252.1"/>
    </source>
</evidence>
<evidence type="ECO:0000259" key="12">
    <source>
        <dbReference type="PROSITE" id="PS51164"/>
    </source>
</evidence>
<dbReference type="GO" id="GO:0005576">
    <property type="term" value="C:extracellular region"/>
    <property type="evidence" value="ECO:0007669"/>
    <property type="project" value="UniProtKB-SubCell"/>
</dbReference>
<evidence type="ECO:0000256" key="7">
    <source>
        <dbReference type="ARBA" id="ARBA00022801"/>
    </source>
</evidence>
<comment type="similarity">
    <text evidence="3 9">Belongs to the glycosyl hydrolase 5 (cellulase A) family.</text>
</comment>
<dbReference type="Gene3D" id="3.20.20.80">
    <property type="entry name" value="Glycosidases"/>
    <property type="match status" value="1"/>
</dbReference>
<reference evidence="13 14" key="1">
    <citation type="journal article" date="2011" name="PLoS Pathog.">
        <title>Endophytic Life Strategies Decoded by Genome and Transcriptome Analyses of the Mutualistic Root Symbiont Piriformospora indica.</title>
        <authorList>
            <person name="Zuccaro A."/>
            <person name="Lahrmann U."/>
            <person name="Guldener U."/>
            <person name="Langen G."/>
            <person name="Pfiffi S."/>
            <person name="Biedenkopf D."/>
            <person name="Wong P."/>
            <person name="Samans B."/>
            <person name="Grimm C."/>
            <person name="Basiewicz M."/>
            <person name="Murat C."/>
            <person name="Martin F."/>
            <person name="Kogel K.H."/>
        </authorList>
    </citation>
    <scope>NUCLEOTIDE SEQUENCE [LARGE SCALE GENOMIC DNA]</scope>
    <source>
        <strain evidence="13 14">DSM 11827</strain>
    </source>
</reference>
<protein>
    <recommendedName>
        <fullName evidence="4">mannan endo-1,4-beta-mannosidase</fullName>
        <ecNumber evidence="4">3.2.1.78</ecNumber>
    </recommendedName>
</protein>
<dbReference type="PROSITE" id="PS51164">
    <property type="entry name" value="CBM1_2"/>
    <property type="match status" value="1"/>
</dbReference>
<keyword evidence="14" id="KW-1185">Reference proteome</keyword>
<keyword evidence="5" id="KW-0964">Secreted</keyword>
<dbReference type="InterPro" id="IPR001547">
    <property type="entry name" value="Glyco_hydro_5"/>
</dbReference>
<feature type="compositionally biased region" description="Low complexity" evidence="10">
    <location>
        <begin position="68"/>
        <end position="88"/>
    </location>
</feature>
<evidence type="ECO:0000256" key="2">
    <source>
        <dbReference type="ARBA" id="ARBA00004613"/>
    </source>
</evidence>
<gene>
    <name evidence="13" type="ORF">PIIN_07207</name>
</gene>
<dbReference type="SMART" id="SM00236">
    <property type="entry name" value="fCBD"/>
    <property type="match status" value="1"/>
</dbReference>
<dbReference type="SUPFAM" id="SSF57180">
    <property type="entry name" value="Cellulose-binding domain"/>
    <property type="match status" value="1"/>
</dbReference>
<dbReference type="OrthoDB" id="406631at2759"/>
<dbReference type="HOGENOM" id="CLU_031603_4_1_1"/>
<dbReference type="Pfam" id="PF00150">
    <property type="entry name" value="Cellulase"/>
    <property type="match status" value="1"/>
</dbReference>
<name>G4TPL2_SERID</name>
<feature type="signal peptide" evidence="11">
    <location>
        <begin position="1"/>
        <end position="20"/>
    </location>
</feature>
<dbReference type="Proteomes" id="UP000007148">
    <property type="component" value="Unassembled WGS sequence"/>
</dbReference>
<dbReference type="InParanoid" id="G4TPL2"/>
<dbReference type="eggNOG" id="ENOG502QS4Q">
    <property type="taxonomic scope" value="Eukaryota"/>
</dbReference>
<keyword evidence="8 9" id="KW-0326">Glycosidase</keyword>
<dbReference type="InterPro" id="IPR035971">
    <property type="entry name" value="CBD_sf"/>
</dbReference>
<sequence length="400" mass="42825">MKSIALCVVSLLSLVPFVVGVSEWGQCGGRNYSGSTSCDSGLTCVYINEWYSQCVKATATAPPPSSTSSIGSCGLPSQSSSSQSSSTSVPTGFVKTDGQRTNAYWLAQLGSTSLIQQALAEIAQAGSNVLRVWGWNDVTSPSGTYYQLWNGATPTINYGADGLQKFDTVVASAKAAGIRLVVPLTNNWQDYGGMDRYISQIAGGGQHSLFYTNTAIKNAYKNYVNAFVTRYKNEPTIFSWELANESRCNGCSASVITAWAKEMSASIDPNHMVALGDEGFFNQPGSSSYPYQGGEGVDFTANMAILTLDYGTFHMYPIGWGITSGYQAWGVQWINDHAAVQKSVNKPVIIEEYGVTSSDRPSVYAAWWKAVETSGLAGDQYWQAATTASGSGYNDGYGIS</sequence>
<dbReference type="GO" id="GO:0016985">
    <property type="term" value="F:mannan endo-1,4-beta-mannosidase activity"/>
    <property type="evidence" value="ECO:0007669"/>
    <property type="project" value="UniProtKB-EC"/>
</dbReference>
<comment type="subcellular location">
    <subcellularLocation>
        <location evidence="2">Secreted</location>
    </subcellularLocation>
</comment>
<dbReference type="EC" id="3.2.1.78" evidence="4"/>
<evidence type="ECO:0000256" key="3">
    <source>
        <dbReference type="ARBA" id="ARBA00005641"/>
    </source>
</evidence>
<dbReference type="SUPFAM" id="SSF51445">
    <property type="entry name" value="(Trans)glycosidases"/>
    <property type="match status" value="1"/>
</dbReference>
<proteinExistence type="inferred from homology"/>
<dbReference type="InterPro" id="IPR045053">
    <property type="entry name" value="MAN-like"/>
</dbReference>
<dbReference type="GO" id="GO:0046355">
    <property type="term" value="P:mannan catabolic process"/>
    <property type="evidence" value="ECO:0007669"/>
    <property type="project" value="UniProtKB-ARBA"/>
</dbReference>
<dbReference type="PANTHER" id="PTHR31451">
    <property type="match status" value="1"/>
</dbReference>
<feature type="region of interest" description="Disordered" evidence="10">
    <location>
        <begin position="68"/>
        <end position="92"/>
    </location>
</feature>
<dbReference type="InterPro" id="IPR017853">
    <property type="entry name" value="GH"/>
</dbReference>
<dbReference type="InterPro" id="IPR000254">
    <property type="entry name" value="CBD"/>
</dbReference>
<evidence type="ECO:0000256" key="8">
    <source>
        <dbReference type="ARBA" id="ARBA00023295"/>
    </source>
</evidence>
<evidence type="ECO:0000256" key="1">
    <source>
        <dbReference type="ARBA" id="ARBA00001678"/>
    </source>
</evidence>
<evidence type="ECO:0000256" key="10">
    <source>
        <dbReference type="SAM" id="MobiDB-lite"/>
    </source>
</evidence>
<feature type="domain" description="CBM1" evidence="12">
    <location>
        <begin position="19"/>
        <end position="55"/>
    </location>
</feature>
<dbReference type="Pfam" id="PF00734">
    <property type="entry name" value="CBM_1"/>
    <property type="match status" value="1"/>
</dbReference>
<keyword evidence="7 9" id="KW-0378">Hydrolase</keyword>
<comment type="catalytic activity">
    <reaction evidence="1">
        <text>Random hydrolysis of (1-&gt;4)-beta-D-mannosidic linkages in mannans, galactomannans and glucomannans.</text>
        <dbReference type="EC" id="3.2.1.78"/>
    </reaction>
</comment>
<keyword evidence="6 11" id="KW-0732">Signal</keyword>
<dbReference type="PANTHER" id="PTHR31451:SF39">
    <property type="entry name" value="MANNAN ENDO-1,4-BETA-MANNOSIDASE 1"/>
    <property type="match status" value="1"/>
</dbReference>